<protein>
    <recommendedName>
        <fullName evidence="1">Carbohydrate kinase PfkB domain-containing protein</fullName>
    </recommendedName>
</protein>
<dbReference type="OMA" id="TCAPAFK"/>
<dbReference type="EMBL" id="CM007383">
    <property type="protein sequence ID" value="ONK76465.1"/>
    <property type="molecule type" value="Genomic_DNA"/>
</dbReference>
<reference evidence="3" key="1">
    <citation type="journal article" date="2017" name="Nat. Commun.">
        <title>The asparagus genome sheds light on the origin and evolution of a young Y chromosome.</title>
        <authorList>
            <person name="Harkess A."/>
            <person name="Zhou J."/>
            <person name="Xu C."/>
            <person name="Bowers J.E."/>
            <person name="Van der Hulst R."/>
            <person name="Ayyampalayam S."/>
            <person name="Mercati F."/>
            <person name="Riccardi P."/>
            <person name="McKain M.R."/>
            <person name="Kakrana A."/>
            <person name="Tang H."/>
            <person name="Ray J."/>
            <person name="Groenendijk J."/>
            <person name="Arikit S."/>
            <person name="Mathioni S.M."/>
            <person name="Nakano M."/>
            <person name="Shan H."/>
            <person name="Telgmann-Rauber A."/>
            <person name="Kanno A."/>
            <person name="Yue Z."/>
            <person name="Chen H."/>
            <person name="Li W."/>
            <person name="Chen Y."/>
            <person name="Xu X."/>
            <person name="Zhang Y."/>
            <person name="Luo S."/>
            <person name="Chen H."/>
            <person name="Gao J."/>
            <person name="Mao Z."/>
            <person name="Pires J.C."/>
            <person name="Luo M."/>
            <person name="Kudrna D."/>
            <person name="Wing R.A."/>
            <person name="Meyers B.C."/>
            <person name="Yi K."/>
            <person name="Kong H."/>
            <person name="Lavrijsen P."/>
            <person name="Sunseri F."/>
            <person name="Falavigna A."/>
            <person name="Ye Y."/>
            <person name="Leebens-Mack J.H."/>
            <person name="Chen G."/>
        </authorList>
    </citation>
    <scope>NUCLEOTIDE SEQUENCE [LARGE SCALE GENOMIC DNA]</scope>
    <source>
        <strain evidence="3">cv. DH0086</strain>
    </source>
</reference>
<keyword evidence="3" id="KW-1185">Reference proteome</keyword>
<name>A0A5P1FDJ4_ASPOF</name>
<dbReference type="Gramene" id="ONK76465">
    <property type="protein sequence ID" value="ONK76465"/>
    <property type="gene ID" value="A4U43_C03F28240"/>
</dbReference>
<sequence>MALRLLGSGPTPLLTVKNRVGTRIGPVRVFKKDVDMATLGNLCVDIVLSVPRLPPARKEERKAYMEQLAASPPDKKFWEAGGNCNLAIAAARLGLHVFAVGHVGNEIYGSFLLDVLQNEGISMVGMNENKDPVVANNISYETLLCWVLVDPFQKHGFCSRADFSNEPAFCWMTRLSGTVKAAIQQSKILFCNGYAFDELFPELITSALHCAIDAGTAVFFDPGPRGRTLVNGTPEEKKSLEQFLRLSDVLLLTLDEVESLTGIRNPILAGQKLIKKGVRTKWVIVKLGSRGSVLITKSSISCAPAFKVNVVDTVGCGDSYTAAIAFGYLHNLPAVNTLTLANAVGAATATGIGAGRNVATLDKVLQILKQSNLSEDDKFWSQLFDQNSEGLEVLFLSGTSINGHSDRFARVPIQTVVSQLMPRFEAQAILQS</sequence>
<dbReference type="InterPro" id="IPR011611">
    <property type="entry name" value="PfkB_dom"/>
</dbReference>
<evidence type="ECO:0000313" key="2">
    <source>
        <dbReference type="EMBL" id="ONK76465.1"/>
    </source>
</evidence>
<dbReference type="AlphaFoldDB" id="A0A5P1FDJ4"/>
<dbReference type="OrthoDB" id="415590at2759"/>
<dbReference type="PANTHER" id="PTHR47826">
    <property type="entry name" value="OS03G0164700 PROTEIN"/>
    <property type="match status" value="1"/>
</dbReference>
<accession>A0A5P1FDJ4</accession>
<dbReference type="PANTHER" id="PTHR47826:SF1">
    <property type="entry name" value="OS03G0164700 PROTEIN"/>
    <property type="match status" value="1"/>
</dbReference>
<evidence type="ECO:0000313" key="3">
    <source>
        <dbReference type="Proteomes" id="UP000243459"/>
    </source>
</evidence>
<organism evidence="2 3">
    <name type="scientific">Asparagus officinalis</name>
    <name type="common">Garden asparagus</name>
    <dbReference type="NCBI Taxonomy" id="4686"/>
    <lineage>
        <taxon>Eukaryota</taxon>
        <taxon>Viridiplantae</taxon>
        <taxon>Streptophyta</taxon>
        <taxon>Embryophyta</taxon>
        <taxon>Tracheophyta</taxon>
        <taxon>Spermatophyta</taxon>
        <taxon>Magnoliopsida</taxon>
        <taxon>Liliopsida</taxon>
        <taxon>Asparagales</taxon>
        <taxon>Asparagaceae</taxon>
        <taxon>Asparagoideae</taxon>
        <taxon>Asparagus</taxon>
    </lineage>
</organism>
<evidence type="ECO:0000259" key="1">
    <source>
        <dbReference type="Pfam" id="PF00294"/>
    </source>
</evidence>
<dbReference type="InterPro" id="IPR029056">
    <property type="entry name" value="Ribokinase-like"/>
</dbReference>
<feature type="domain" description="Carbohydrate kinase PfkB" evidence="1">
    <location>
        <begin position="80"/>
        <end position="357"/>
    </location>
</feature>
<gene>
    <name evidence="2" type="ORF">A4U43_C03F28240</name>
</gene>
<dbReference type="Pfam" id="PF00294">
    <property type="entry name" value="PfkB"/>
    <property type="match status" value="1"/>
</dbReference>
<dbReference type="Proteomes" id="UP000243459">
    <property type="component" value="Chromosome 3"/>
</dbReference>
<dbReference type="Gene3D" id="3.40.1190.20">
    <property type="match status" value="1"/>
</dbReference>
<dbReference type="SUPFAM" id="SSF53613">
    <property type="entry name" value="Ribokinase-like"/>
    <property type="match status" value="1"/>
</dbReference>
<proteinExistence type="predicted"/>